<reference evidence="5" key="1">
    <citation type="submission" date="2016-10" db="EMBL/GenBank/DDBJ databases">
        <title>Sequence of Gallionella enrichment culture.</title>
        <authorList>
            <person name="Poehlein A."/>
            <person name="Muehling M."/>
            <person name="Daniel R."/>
        </authorList>
    </citation>
    <scope>NUCLEOTIDE SEQUENCE</scope>
</reference>
<dbReference type="PROSITE" id="PS00893">
    <property type="entry name" value="NUDIX_BOX"/>
    <property type="match status" value="1"/>
</dbReference>
<accession>A0A1J5RWL3</accession>
<dbReference type="PANTHER" id="PTHR43222:SF2">
    <property type="entry name" value="NUDIX HYDROLASE 23, CHLOROPLASTIC"/>
    <property type="match status" value="1"/>
</dbReference>
<dbReference type="AlphaFoldDB" id="A0A1J5RWL3"/>
<dbReference type="PANTHER" id="PTHR43222">
    <property type="entry name" value="NUDIX HYDROLASE 23"/>
    <property type="match status" value="1"/>
</dbReference>
<evidence type="ECO:0000256" key="1">
    <source>
        <dbReference type="ARBA" id="ARBA00001946"/>
    </source>
</evidence>
<sequence length="180" mass="20815">MHPRQIQHCNQCGTAVEHRVPEGDTHARAVCPACGHIQYENPRNIVGTLPVWEDRVLLCKRAIQPRYGLWTLPAGFMEMHETTEQGALRETHEEAGVEIELDGLYCMANVKPVSQVYLLYRARMLRPHWEPGPETLEARLFGATEVPWDQLAFRTVRETLERFFAEQRTGRYSLQIFDID</sequence>
<name>A0A1J5RWL3_9ZZZZ</name>
<gene>
    <name evidence="5" type="primary">nudC_8</name>
    <name evidence="5" type="ORF">GALL_176760</name>
</gene>
<keyword evidence="3" id="KW-0460">Magnesium</keyword>
<comment type="cofactor">
    <cofactor evidence="1">
        <name>Mg(2+)</name>
        <dbReference type="ChEBI" id="CHEBI:18420"/>
    </cofactor>
</comment>
<dbReference type="Pfam" id="PF14803">
    <property type="entry name" value="Zn_ribbon_Nudix"/>
    <property type="match status" value="1"/>
</dbReference>
<protein>
    <submittedName>
        <fullName evidence="5">NADH pyrophosphatase</fullName>
        <ecNumber evidence="5">3.6.1.22</ecNumber>
    </submittedName>
</protein>
<evidence type="ECO:0000256" key="3">
    <source>
        <dbReference type="ARBA" id="ARBA00022842"/>
    </source>
</evidence>
<dbReference type="CDD" id="cd04511">
    <property type="entry name" value="NUDIX_Hydrolase"/>
    <property type="match status" value="1"/>
</dbReference>
<dbReference type="EMBL" id="MLJW01000097">
    <property type="protein sequence ID" value="OIR00218.1"/>
    <property type="molecule type" value="Genomic_DNA"/>
</dbReference>
<dbReference type="GO" id="GO:0016787">
    <property type="term" value="F:hydrolase activity"/>
    <property type="evidence" value="ECO:0007669"/>
    <property type="project" value="UniProtKB-KW"/>
</dbReference>
<organism evidence="5">
    <name type="scientific">mine drainage metagenome</name>
    <dbReference type="NCBI Taxonomy" id="410659"/>
    <lineage>
        <taxon>unclassified sequences</taxon>
        <taxon>metagenomes</taxon>
        <taxon>ecological metagenomes</taxon>
    </lineage>
</organism>
<dbReference type="PRINTS" id="PR00502">
    <property type="entry name" value="NUDIXFAMILY"/>
</dbReference>
<dbReference type="Gene3D" id="3.90.79.10">
    <property type="entry name" value="Nucleoside Triphosphate Pyrophosphohydrolase"/>
    <property type="match status" value="1"/>
</dbReference>
<dbReference type="InterPro" id="IPR020084">
    <property type="entry name" value="NUDIX_hydrolase_CS"/>
</dbReference>
<feature type="domain" description="Nudix hydrolase" evidence="4">
    <location>
        <begin position="41"/>
        <end position="164"/>
    </location>
</feature>
<evidence type="ECO:0000259" key="4">
    <source>
        <dbReference type="PROSITE" id="PS51462"/>
    </source>
</evidence>
<dbReference type="SUPFAM" id="SSF55811">
    <property type="entry name" value="Nudix"/>
    <property type="match status" value="1"/>
</dbReference>
<evidence type="ECO:0000256" key="2">
    <source>
        <dbReference type="ARBA" id="ARBA00022801"/>
    </source>
</evidence>
<dbReference type="EC" id="3.6.1.22" evidence="5"/>
<dbReference type="InterPro" id="IPR020476">
    <property type="entry name" value="Nudix_hydrolase"/>
</dbReference>
<dbReference type="PROSITE" id="PS51462">
    <property type="entry name" value="NUDIX"/>
    <property type="match status" value="1"/>
</dbReference>
<proteinExistence type="predicted"/>
<evidence type="ECO:0000313" key="5">
    <source>
        <dbReference type="EMBL" id="OIR00218.1"/>
    </source>
</evidence>
<dbReference type="InterPro" id="IPR015797">
    <property type="entry name" value="NUDIX_hydrolase-like_dom_sf"/>
</dbReference>
<dbReference type="InterPro" id="IPR029401">
    <property type="entry name" value="Nudix_N"/>
</dbReference>
<keyword evidence="2 5" id="KW-0378">Hydrolase</keyword>
<dbReference type="Pfam" id="PF00293">
    <property type="entry name" value="NUDIX"/>
    <property type="match status" value="1"/>
</dbReference>
<comment type="caution">
    <text evidence="5">The sequence shown here is derived from an EMBL/GenBank/DDBJ whole genome shotgun (WGS) entry which is preliminary data.</text>
</comment>
<dbReference type="Gene3D" id="2.20.70.10">
    <property type="match status" value="1"/>
</dbReference>
<dbReference type="InterPro" id="IPR000086">
    <property type="entry name" value="NUDIX_hydrolase_dom"/>
</dbReference>